<keyword evidence="2" id="KW-0342">GTP-binding</keyword>
<evidence type="ECO:0000313" key="3">
    <source>
        <dbReference type="EMBL" id="KAK8888619.1"/>
    </source>
</evidence>
<organism evidence="3 4">
    <name type="scientific">Tritrichomonas musculus</name>
    <dbReference type="NCBI Taxonomy" id="1915356"/>
    <lineage>
        <taxon>Eukaryota</taxon>
        <taxon>Metamonada</taxon>
        <taxon>Parabasalia</taxon>
        <taxon>Tritrichomonadida</taxon>
        <taxon>Tritrichomonadidae</taxon>
        <taxon>Tritrichomonas</taxon>
    </lineage>
</organism>
<dbReference type="InterPro" id="IPR006689">
    <property type="entry name" value="Small_GTPase_ARF/SAR"/>
</dbReference>
<keyword evidence="4" id="KW-1185">Reference proteome</keyword>
<evidence type="ECO:0000313" key="4">
    <source>
        <dbReference type="Proteomes" id="UP001470230"/>
    </source>
</evidence>
<dbReference type="PANTHER" id="PTHR45732:SF7">
    <property type="entry name" value="ADP-RIBOSYLATION FACTOR-LIKE PROTEIN 8"/>
    <property type="match status" value="1"/>
</dbReference>
<dbReference type="SUPFAM" id="SSF52540">
    <property type="entry name" value="P-loop containing nucleoside triphosphate hydrolases"/>
    <property type="match status" value="1"/>
</dbReference>
<keyword evidence="1" id="KW-0547">Nucleotide-binding</keyword>
<evidence type="ECO:0000256" key="1">
    <source>
        <dbReference type="ARBA" id="ARBA00022741"/>
    </source>
</evidence>
<sequence>MGCNSSIQVGLENINQKPISVSLVGLPNAGKTSIIEYLAGEYNINDPPIHTNGILLRDLSIHNILYRIFDIGGNGASVNDIKDSINNSQAVIFVFDQLTFEYNVSANKEMVKNCSPCIKDKKLPVVVIINKVNESNPQSSDDQIEKFVESFLGSETLVHFSKMGRINDEVFSVFQWIYNNVQQ</sequence>
<reference evidence="3 4" key="1">
    <citation type="submission" date="2024-04" db="EMBL/GenBank/DDBJ databases">
        <title>Tritrichomonas musculus Genome.</title>
        <authorList>
            <person name="Alves-Ferreira E."/>
            <person name="Grigg M."/>
            <person name="Lorenzi H."/>
            <person name="Galac M."/>
        </authorList>
    </citation>
    <scope>NUCLEOTIDE SEQUENCE [LARGE SCALE GENOMIC DNA]</scope>
    <source>
        <strain evidence="3 4">EAF2021</strain>
    </source>
</reference>
<dbReference type="PANTHER" id="PTHR45732">
    <property type="entry name" value="ADP-RIBOSYLATION FACTOR-LIKE PROTEIN 8"/>
    <property type="match status" value="1"/>
</dbReference>
<dbReference type="Proteomes" id="UP001470230">
    <property type="component" value="Unassembled WGS sequence"/>
</dbReference>
<dbReference type="Gene3D" id="3.40.50.300">
    <property type="entry name" value="P-loop containing nucleotide triphosphate hydrolases"/>
    <property type="match status" value="1"/>
</dbReference>
<accession>A0ABR2KC20</accession>
<dbReference type="EMBL" id="JAPFFF010000005">
    <property type="protein sequence ID" value="KAK8888619.1"/>
    <property type="molecule type" value="Genomic_DNA"/>
</dbReference>
<dbReference type="Pfam" id="PF00025">
    <property type="entry name" value="Arf"/>
    <property type="match status" value="1"/>
</dbReference>
<proteinExistence type="predicted"/>
<name>A0ABR2KC20_9EUKA</name>
<dbReference type="InterPro" id="IPR027417">
    <property type="entry name" value="P-loop_NTPase"/>
</dbReference>
<evidence type="ECO:0000256" key="2">
    <source>
        <dbReference type="ARBA" id="ARBA00023134"/>
    </source>
</evidence>
<gene>
    <name evidence="3" type="ORF">M9Y10_033351</name>
</gene>
<dbReference type="CDD" id="cd00882">
    <property type="entry name" value="Ras_like_GTPase"/>
    <property type="match status" value="1"/>
</dbReference>
<comment type="caution">
    <text evidence="3">The sequence shown here is derived from an EMBL/GenBank/DDBJ whole genome shotgun (WGS) entry which is preliminary data.</text>
</comment>
<protein>
    <submittedName>
        <fullName evidence="3">ADP-ribosylation factor-like protein 6</fullName>
    </submittedName>
</protein>